<comment type="caution">
    <text evidence="1">The sequence shown here is derived from an EMBL/GenBank/DDBJ whole genome shotgun (WGS) entry which is preliminary data.</text>
</comment>
<proteinExistence type="predicted"/>
<reference evidence="1" key="2">
    <citation type="submission" date="2023-06" db="EMBL/GenBank/DDBJ databases">
        <authorList>
            <consortium name="Lawrence Berkeley National Laboratory"/>
            <person name="Haridas S."/>
            <person name="Hensen N."/>
            <person name="Bonometti L."/>
            <person name="Westerberg I."/>
            <person name="Brannstrom I.O."/>
            <person name="Guillou S."/>
            <person name="Cros-Aarteil S."/>
            <person name="Calhoun S."/>
            <person name="Kuo A."/>
            <person name="Mondo S."/>
            <person name="Pangilinan J."/>
            <person name="Riley R."/>
            <person name="Labutti K."/>
            <person name="Andreopoulos B."/>
            <person name="Lipzen A."/>
            <person name="Chen C."/>
            <person name="Yanf M."/>
            <person name="Daum C."/>
            <person name="Ng V."/>
            <person name="Clum A."/>
            <person name="Steindorff A."/>
            <person name="Ohm R."/>
            <person name="Martin F."/>
            <person name="Silar P."/>
            <person name="Natvig D."/>
            <person name="Lalanne C."/>
            <person name="Gautier V."/>
            <person name="Ament-Velasquez S.L."/>
            <person name="Kruys A."/>
            <person name="Hutchinson M.I."/>
            <person name="Powell A.J."/>
            <person name="Barry K."/>
            <person name="Miller A.N."/>
            <person name="Grigoriev I.V."/>
            <person name="Debuchy R."/>
            <person name="Gladieux P."/>
            <person name="Thoren M.H."/>
            <person name="Johannesson H."/>
        </authorList>
    </citation>
    <scope>NUCLEOTIDE SEQUENCE</scope>
    <source>
        <strain evidence="1">CBS 118394</strain>
    </source>
</reference>
<protein>
    <submittedName>
        <fullName evidence="1">Uncharacterized protein</fullName>
    </submittedName>
</protein>
<dbReference type="AlphaFoldDB" id="A0AAE0IRS8"/>
<evidence type="ECO:0000313" key="2">
    <source>
        <dbReference type="Proteomes" id="UP001283341"/>
    </source>
</evidence>
<organism evidence="1 2">
    <name type="scientific">Apodospora peruviana</name>
    <dbReference type="NCBI Taxonomy" id="516989"/>
    <lineage>
        <taxon>Eukaryota</taxon>
        <taxon>Fungi</taxon>
        <taxon>Dikarya</taxon>
        <taxon>Ascomycota</taxon>
        <taxon>Pezizomycotina</taxon>
        <taxon>Sordariomycetes</taxon>
        <taxon>Sordariomycetidae</taxon>
        <taxon>Sordariales</taxon>
        <taxon>Lasiosphaeriaceae</taxon>
        <taxon>Apodospora</taxon>
    </lineage>
</organism>
<gene>
    <name evidence="1" type="ORF">B0H66DRAFT_542572</name>
</gene>
<evidence type="ECO:0000313" key="1">
    <source>
        <dbReference type="EMBL" id="KAK3330023.1"/>
    </source>
</evidence>
<reference evidence="1" key="1">
    <citation type="journal article" date="2023" name="Mol. Phylogenet. Evol.">
        <title>Genome-scale phylogeny and comparative genomics of the fungal order Sordariales.</title>
        <authorList>
            <person name="Hensen N."/>
            <person name="Bonometti L."/>
            <person name="Westerberg I."/>
            <person name="Brannstrom I.O."/>
            <person name="Guillou S."/>
            <person name="Cros-Aarteil S."/>
            <person name="Calhoun S."/>
            <person name="Haridas S."/>
            <person name="Kuo A."/>
            <person name="Mondo S."/>
            <person name="Pangilinan J."/>
            <person name="Riley R."/>
            <person name="LaButti K."/>
            <person name="Andreopoulos B."/>
            <person name="Lipzen A."/>
            <person name="Chen C."/>
            <person name="Yan M."/>
            <person name="Daum C."/>
            <person name="Ng V."/>
            <person name="Clum A."/>
            <person name="Steindorff A."/>
            <person name="Ohm R.A."/>
            <person name="Martin F."/>
            <person name="Silar P."/>
            <person name="Natvig D.O."/>
            <person name="Lalanne C."/>
            <person name="Gautier V."/>
            <person name="Ament-Velasquez S.L."/>
            <person name="Kruys A."/>
            <person name="Hutchinson M.I."/>
            <person name="Powell A.J."/>
            <person name="Barry K."/>
            <person name="Miller A.N."/>
            <person name="Grigoriev I.V."/>
            <person name="Debuchy R."/>
            <person name="Gladieux P."/>
            <person name="Hiltunen Thoren M."/>
            <person name="Johannesson H."/>
        </authorList>
    </citation>
    <scope>NUCLEOTIDE SEQUENCE</scope>
    <source>
        <strain evidence="1">CBS 118394</strain>
    </source>
</reference>
<keyword evidence="2" id="KW-1185">Reference proteome</keyword>
<dbReference type="EMBL" id="JAUEDM010000001">
    <property type="protein sequence ID" value="KAK3330023.1"/>
    <property type="molecule type" value="Genomic_DNA"/>
</dbReference>
<sequence length="190" mass="21291">MTITRSRTATSIVLILSDLRGFNTSLRRLKPPFSPPLLTPSSFFSSAHKSLGSAGTILRFSAFPVLRSSISISEPERSTISATHIHHLDYRELHYNVEPADCLPTSAPQGGNSNRNRFRSRLPAAERKQAIPWTKNALFQPIVLSGLVLHRPKLNFSVDYLGHDRRGYPFPRHNAHGSSSIYLEQDTTWS</sequence>
<name>A0AAE0IRS8_9PEZI</name>
<dbReference type="Proteomes" id="UP001283341">
    <property type="component" value="Unassembled WGS sequence"/>
</dbReference>
<accession>A0AAE0IRS8</accession>